<dbReference type="AlphaFoldDB" id="A0A6C0AE97"/>
<reference evidence="1" key="1">
    <citation type="journal article" date="2020" name="Nature">
        <title>Giant virus diversity and host interactions through global metagenomics.</title>
        <authorList>
            <person name="Schulz F."/>
            <person name="Roux S."/>
            <person name="Paez-Espino D."/>
            <person name="Jungbluth S."/>
            <person name="Walsh D.A."/>
            <person name="Denef V.J."/>
            <person name="McMahon K.D."/>
            <person name="Konstantinidis K.T."/>
            <person name="Eloe-Fadrosh E.A."/>
            <person name="Kyrpides N.C."/>
            <person name="Woyke T."/>
        </authorList>
    </citation>
    <scope>NUCLEOTIDE SEQUENCE</scope>
    <source>
        <strain evidence="1">GVMAG-S-1021933-23</strain>
    </source>
</reference>
<evidence type="ECO:0000313" key="1">
    <source>
        <dbReference type="EMBL" id="QHS78016.1"/>
    </source>
</evidence>
<proteinExistence type="predicted"/>
<accession>A0A6C0AE97</accession>
<name>A0A6C0AE97_9ZZZZ</name>
<organism evidence="1">
    <name type="scientific">viral metagenome</name>
    <dbReference type="NCBI Taxonomy" id="1070528"/>
    <lineage>
        <taxon>unclassified sequences</taxon>
        <taxon>metagenomes</taxon>
        <taxon>organismal metagenomes</taxon>
    </lineage>
</organism>
<protein>
    <submittedName>
        <fullName evidence="1">Uncharacterized protein</fullName>
    </submittedName>
</protein>
<sequence>MQNLTFVEKNNTIPVETVICALGLNITMFEPLSFNNETTRVEQLWINLKKYIENKDLYFKSRVQDIESEVNYIFENIVPETNNSEDNFLSDFGTLDKYNIKCNSLEDILKEYISFYTLENLQNKSLHVFASEIVENNSSLKNNSLFYIITIIEKIKKLSKTMNFRLTKDERCFGIYIPKNIRLENVSPNLIKMLKNRFENIEEFKTFNEIYNNFKNFLDEKYNQNTRPKLIYNCIIKCLD</sequence>
<dbReference type="EMBL" id="MN740594">
    <property type="protein sequence ID" value="QHS78016.1"/>
    <property type="molecule type" value="Genomic_DNA"/>
</dbReference>